<evidence type="ECO:0000256" key="1">
    <source>
        <dbReference type="SAM" id="SignalP"/>
    </source>
</evidence>
<dbReference type="InterPro" id="IPR000801">
    <property type="entry name" value="Esterase-like"/>
</dbReference>
<dbReference type="InterPro" id="IPR001466">
    <property type="entry name" value="Beta-lactam-related"/>
</dbReference>
<dbReference type="PANTHER" id="PTHR43283:SF7">
    <property type="entry name" value="BETA-LACTAMASE-RELATED DOMAIN-CONTAINING PROTEIN"/>
    <property type="match status" value="1"/>
</dbReference>
<comment type="caution">
    <text evidence="3">The sequence shown here is derived from an EMBL/GenBank/DDBJ whole genome shotgun (WGS) entry which is preliminary data.</text>
</comment>
<dbReference type="Gene3D" id="3.40.710.10">
    <property type="entry name" value="DD-peptidase/beta-lactamase superfamily"/>
    <property type="match status" value="1"/>
</dbReference>
<feature type="signal peptide" evidence="1">
    <location>
        <begin position="1"/>
        <end position="20"/>
    </location>
</feature>
<evidence type="ECO:0000313" key="4">
    <source>
        <dbReference type="Proteomes" id="UP000219559"/>
    </source>
</evidence>
<gene>
    <name evidence="3" type="ORF">B7P33_10895</name>
</gene>
<dbReference type="InterPro" id="IPR050789">
    <property type="entry name" value="Diverse_Enzym_Activities"/>
</dbReference>
<protein>
    <recommendedName>
        <fullName evidence="2">Beta-lactamase-related domain-containing protein</fullName>
    </recommendedName>
</protein>
<evidence type="ECO:0000313" key="3">
    <source>
        <dbReference type="EMBL" id="PCE63773.1"/>
    </source>
</evidence>
<dbReference type="Pfam" id="PF00756">
    <property type="entry name" value="Esterase"/>
    <property type="match status" value="1"/>
</dbReference>
<feature type="domain" description="Beta-lactamase-related" evidence="2">
    <location>
        <begin position="354"/>
        <end position="641"/>
    </location>
</feature>
<dbReference type="OrthoDB" id="1185352at2"/>
<evidence type="ECO:0000259" key="2">
    <source>
        <dbReference type="Pfam" id="PF00144"/>
    </source>
</evidence>
<reference evidence="3 4" key="1">
    <citation type="submission" date="2017-04" db="EMBL/GenBank/DDBJ databases">
        <title>A new member of the family Flavobacteriaceae isolated from ascidians.</title>
        <authorList>
            <person name="Chen L."/>
        </authorList>
    </citation>
    <scope>NUCLEOTIDE SEQUENCE [LARGE SCALE GENOMIC DNA]</scope>
    <source>
        <strain evidence="3 4">HQA918</strain>
    </source>
</reference>
<keyword evidence="1" id="KW-0732">Signal</keyword>
<sequence>MKIVRSLVILLCITAGFAQNGTQSKGKSLTYPKVSVFPITDTTLDREYELYIKLPEDYATDTDTTYPVLYYTDADWHVEMVSPATEYMLKGVILVGISWQRNIAPEMFEKVGPHYSRIRDFSLKPAEKPEIQKKYQMGQAPKHLAFIKKQVIPFIDQHYRTDTRSRTYLGYSMGGEFGAYALMTQPDTFDNYILGSPSIKNEIPELTRLNAAYLAQNPVKTHGVHANVFVTYGTQETEVTGPIDAFVKLLNDRRDNYLSVQKEVIEGDHTTAAPQTILQSVAWLGRILDYESGRNAPSYIFDVSLLNRPFISTSPAKRNDGLGVGVLGPDGGDPKAIHQLAQEIASGKHGVYDSFLVYQKDKLLFESYYNRGRLDLAHPQASATKVYTAFALGRAIQLGYLDMEDLHKPIASFLPELTPEKFVSGTELVTLHQALTMRSGIRIPEEQYDAMRENPGNIQGQQQVQAIFEQSAPITEASQSFNYGMDPILVMQVIEAVVPGGAANFIKTELLDKLGISNYEWKTSPSGLPYAPYRSSFRSRDMLKWGQLAANQGQWEGEQLIPKAYLEKAMDRQFLTGDDDIFGGGPSVSKQGYGYYWWTADLKVGDNTYYCQSAQGGGGQYVINIKELDLIIVVTGTDNTNKTLQLIADFVLPGFAR</sequence>
<feature type="chain" id="PRO_5013263439" description="Beta-lactamase-related domain-containing protein" evidence="1">
    <location>
        <begin position="21"/>
        <end position="657"/>
    </location>
</feature>
<dbReference type="PANTHER" id="PTHR43283">
    <property type="entry name" value="BETA-LACTAMASE-RELATED"/>
    <property type="match status" value="1"/>
</dbReference>
<proteinExistence type="predicted"/>
<name>A0A2A4G5R8_9FLAO</name>
<dbReference type="InterPro" id="IPR029058">
    <property type="entry name" value="AB_hydrolase_fold"/>
</dbReference>
<dbReference type="SUPFAM" id="SSF53474">
    <property type="entry name" value="alpha/beta-Hydrolases"/>
    <property type="match status" value="1"/>
</dbReference>
<organism evidence="3 4">
    <name type="scientific">Sediminicola luteus</name>
    <dbReference type="NCBI Taxonomy" id="319238"/>
    <lineage>
        <taxon>Bacteria</taxon>
        <taxon>Pseudomonadati</taxon>
        <taxon>Bacteroidota</taxon>
        <taxon>Flavobacteriia</taxon>
        <taxon>Flavobacteriales</taxon>
        <taxon>Flavobacteriaceae</taxon>
        <taxon>Sediminicola</taxon>
    </lineage>
</organism>
<dbReference type="SUPFAM" id="SSF56601">
    <property type="entry name" value="beta-lactamase/transpeptidase-like"/>
    <property type="match status" value="1"/>
</dbReference>
<dbReference type="Proteomes" id="UP000219559">
    <property type="component" value="Unassembled WGS sequence"/>
</dbReference>
<dbReference type="Gene3D" id="3.40.50.1820">
    <property type="entry name" value="alpha/beta hydrolase"/>
    <property type="match status" value="1"/>
</dbReference>
<dbReference type="RefSeq" id="WP_097442489.1">
    <property type="nucleotide sequence ID" value="NZ_NBWU01000004.1"/>
</dbReference>
<dbReference type="Pfam" id="PF00144">
    <property type="entry name" value="Beta-lactamase"/>
    <property type="match status" value="1"/>
</dbReference>
<dbReference type="EMBL" id="NBWU01000004">
    <property type="protein sequence ID" value="PCE63773.1"/>
    <property type="molecule type" value="Genomic_DNA"/>
</dbReference>
<dbReference type="AlphaFoldDB" id="A0A2A4G5R8"/>
<dbReference type="InterPro" id="IPR012338">
    <property type="entry name" value="Beta-lactam/transpept-like"/>
</dbReference>
<keyword evidence="4" id="KW-1185">Reference proteome</keyword>
<accession>A0A2A4G5R8</accession>